<feature type="compositionally biased region" description="Low complexity" evidence="9">
    <location>
        <begin position="74"/>
        <end position="108"/>
    </location>
</feature>
<dbReference type="InterPro" id="IPR019787">
    <property type="entry name" value="Znf_PHD-finger"/>
</dbReference>
<dbReference type="InterPro" id="IPR039054">
    <property type="entry name" value="Int12_PHD"/>
</dbReference>
<dbReference type="GO" id="GO:0160232">
    <property type="term" value="C:INTAC complex"/>
    <property type="evidence" value="ECO:0007669"/>
    <property type="project" value="UniProtKB-ARBA"/>
</dbReference>
<proteinExistence type="inferred from homology"/>
<organism evidence="11 12">
    <name type="scientific">Ladona fulva</name>
    <name type="common">Scarce chaser dragonfly</name>
    <name type="synonym">Libellula fulva</name>
    <dbReference type="NCBI Taxonomy" id="123851"/>
    <lineage>
        <taxon>Eukaryota</taxon>
        <taxon>Metazoa</taxon>
        <taxon>Ecdysozoa</taxon>
        <taxon>Arthropoda</taxon>
        <taxon>Hexapoda</taxon>
        <taxon>Insecta</taxon>
        <taxon>Pterygota</taxon>
        <taxon>Palaeoptera</taxon>
        <taxon>Odonata</taxon>
        <taxon>Epiprocta</taxon>
        <taxon>Anisoptera</taxon>
        <taxon>Libelluloidea</taxon>
        <taxon>Libellulidae</taxon>
        <taxon>Ladona</taxon>
    </lineage>
</organism>
<dbReference type="Pfam" id="PF00628">
    <property type="entry name" value="PHD"/>
    <property type="match status" value="1"/>
</dbReference>
<evidence type="ECO:0000256" key="1">
    <source>
        <dbReference type="ARBA" id="ARBA00004123"/>
    </source>
</evidence>
<evidence type="ECO:0000256" key="9">
    <source>
        <dbReference type="SAM" id="MobiDB-lite"/>
    </source>
</evidence>
<dbReference type="Gene3D" id="3.30.40.10">
    <property type="entry name" value="Zinc/RING finger domain, C3HC4 (zinc finger)"/>
    <property type="match status" value="1"/>
</dbReference>
<dbReference type="PROSITE" id="PS01359">
    <property type="entry name" value="ZF_PHD_1"/>
    <property type="match status" value="1"/>
</dbReference>
<dbReference type="CDD" id="cd15501">
    <property type="entry name" value="PHD_Int12"/>
    <property type="match status" value="1"/>
</dbReference>
<dbReference type="SMART" id="SM00249">
    <property type="entry name" value="PHD"/>
    <property type="match status" value="1"/>
</dbReference>
<dbReference type="InterPro" id="IPR013083">
    <property type="entry name" value="Znf_RING/FYVE/PHD"/>
</dbReference>
<dbReference type="InterPro" id="IPR001965">
    <property type="entry name" value="Znf_PHD"/>
</dbReference>
<evidence type="ECO:0000256" key="6">
    <source>
        <dbReference type="ARBA" id="ARBA00022833"/>
    </source>
</evidence>
<dbReference type="Proteomes" id="UP000792457">
    <property type="component" value="Unassembled WGS sequence"/>
</dbReference>
<feature type="compositionally biased region" description="Low complexity" evidence="9">
    <location>
        <begin position="317"/>
        <end position="331"/>
    </location>
</feature>
<evidence type="ECO:0000256" key="2">
    <source>
        <dbReference type="ARBA" id="ARBA00006009"/>
    </source>
</evidence>
<dbReference type="AlphaFoldDB" id="A0A8K0K601"/>
<evidence type="ECO:0000313" key="11">
    <source>
        <dbReference type="EMBL" id="KAG8228548.1"/>
    </source>
</evidence>
<name>A0A8K0K601_LADFU</name>
<keyword evidence="4" id="KW-0479">Metal-binding</keyword>
<feature type="domain" description="PHD-type" evidence="10">
    <location>
        <begin position="152"/>
        <end position="208"/>
    </location>
</feature>
<dbReference type="PANTHER" id="PTHR13415:SF2">
    <property type="entry name" value="INTEGRATOR COMPLEX SUBUNIT 12"/>
    <property type="match status" value="1"/>
</dbReference>
<protein>
    <recommendedName>
        <fullName evidence="3">Integrator complex subunit 12</fullName>
    </recommendedName>
</protein>
<keyword evidence="12" id="KW-1185">Reference proteome</keyword>
<keyword evidence="7" id="KW-0539">Nucleus</keyword>
<dbReference type="PANTHER" id="PTHR13415">
    <property type="entry name" value="NUCLEAR FACTOR-RELATED"/>
    <property type="match status" value="1"/>
</dbReference>
<dbReference type="GO" id="GO:0008270">
    <property type="term" value="F:zinc ion binding"/>
    <property type="evidence" value="ECO:0007669"/>
    <property type="project" value="UniProtKB-KW"/>
</dbReference>
<evidence type="ECO:0000256" key="5">
    <source>
        <dbReference type="ARBA" id="ARBA00022771"/>
    </source>
</evidence>
<sequence>MDSSFHLNKMTAFELDPIFSLGLKLMHSKSRDSADQLRVILEEVTKQKYGGSSRLLPSMKRLAEERFDSKKSGSVEVSSKSSTKSATTVQQTAHHPVSSTVSSPVSPHSKTEEITASIETLGSSRVLGARHGSDGSDSDDADDLALEILEEDLMCVVCRGMDVGARNRLVECVECHSLYHQECHKPPIQEAHASDPRRVWTCSACTKPASHQPTAPVKPSTTVKVGGGKPISSMTTKKVEIKSPSSSTAPQASSKSGSSSSSSKSSYSSSSSKSGSSSSSTKASSSSKNAELNSSSKLSTLSSSSASSSGGGGSGSGSSSSSSSTSKASSSKIAHADKRIQIMKKKAAKLQEKRKLSK</sequence>
<feature type="compositionally biased region" description="Low complexity" evidence="9">
    <location>
        <begin position="242"/>
        <end position="308"/>
    </location>
</feature>
<dbReference type="OrthoDB" id="5846437at2759"/>
<comment type="similarity">
    <text evidence="2">Belongs to the Integrator subunit 12 family.</text>
</comment>
<feature type="region of interest" description="Disordered" evidence="9">
    <location>
        <begin position="66"/>
        <end position="113"/>
    </location>
</feature>
<comment type="caution">
    <text evidence="11">The sequence shown here is derived from an EMBL/GenBank/DDBJ whole genome shotgun (WGS) entry which is preliminary data.</text>
</comment>
<evidence type="ECO:0000256" key="8">
    <source>
        <dbReference type="PROSITE-ProRule" id="PRU00146"/>
    </source>
</evidence>
<evidence type="ECO:0000256" key="4">
    <source>
        <dbReference type="ARBA" id="ARBA00022723"/>
    </source>
</evidence>
<dbReference type="FunFam" id="3.30.40.10:FF:000101">
    <property type="entry name" value="Integrator complex subunit 12"/>
    <property type="match status" value="1"/>
</dbReference>
<feature type="region of interest" description="Disordered" evidence="9">
    <location>
        <begin position="207"/>
        <end position="340"/>
    </location>
</feature>
<comment type="subcellular location">
    <subcellularLocation>
        <location evidence="1">Nucleus</location>
    </subcellularLocation>
</comment>
<dbReference type="InterPro" id="IPR051776">
    <property type="entry name" value="Integrator_subunit_12"/>
</dbReference>
<dbReference type="PROSITE" id="PS50016">
    <property type="entry name" value="ZF_PHD_2"/>
    <property type="match status" value="1"/>
</dbReference>
<evidence type="ECO:0000256" key="3">
    <source>
        <dbReference type="ARBA" id="ARBA00016814"/>
    </source>
</evidence>
<keyword evidence="5 8" id="KW-0863">Zinc-finger</keyword>
<evidence type="ECO:0000259" key="10">
    <source>
        <dbReference type="PROSITE" id="PS50016"/>
    </source>
</evidence>
<dbReference type="GO" id="GO:0160240">
    <property type="term" value="P:RNA polymerase II transcription initiation surveillance"/>
    <property type="evidence" value="ECO:0007669"/>
    <property type="project" value="UniProtKB-ARBA"/>
</dbReference>
<dbReference type="EMBL" id="KZ308376">
    <property type="protein sequence ID" value="KAG8228548.1"/>
    <property type="molecule type" value="Genomic_DNA"/>
</dbReference>
<evidence type="ECO:0000313" key="12">
    <source>
        <dbReference type="Proteomes" id="UP000792457"/>
    </source>
</evidence>
<dbReference type="GO" id="GO:0032039">
    <property type="term" value="C:integrator complex"/>
    <property type="evidence" value="ECO:0007669"/>
    <property type="project" value="UniProtKB-ARBA"/>
</dbReference>
<feature type="compositionally biased region" description="Polar residues" evidence="9">
    <location>
        <begin position="209"/>
        <end position="223"/>
    </location>
</feature>
<reference evidence="11" key="2">
    <citation type="submission" date="2017-10" db="EMBL/GenBank/DDBJ databases">
        <title>Ladona fulva Genome sequencing and assembly.</title>
        <authorList>
            <person name="Murali S."/>
            <person name="Richards S."/>
            <person name="Bandaranaike D."/>
            <person name="Bellair M."/>
            <person name="Blankenburg K."/>
            <person name="Chao H."/>
            <person name="Dinh H."/>
            <person name="Doddapaneni H."/>
            <person name="Dugan-Rocha S."/>
            <person name="Elkadiri S."/>
            <person name="Gnanaolivu R."/>
            <person name="Hernandez B."/>
            <person name="Skinner E."/>
            <person name="Javaid M."/>
            <person name="Lee S."/>
            <person name="Li M."/>
            <person name="Ming W."/>
            <person name="Munidasa M."/>
            <person name="Muniz J."/>
            <person name="Nguyen L."/>
            <person name="Hughes D."/>
            <person name="Osuji N."/>
            <person name="Pu L.-L."/>
            <person name="Puazo M."/>
            <person name="Qu C."/>
            <person name="Quiroz J."/>
            <person name="Raj R."/>
            <person name="Weissenberger G."/>
            <person name="Xin Y."/>
            <person name="Zou X."/>
            <person name="Han Y."/>
            <person name="Worley K."/>
            <person name="Muzny D."/>
            <person name="Gibbs R."/>
        </authorList>
    </citation>
    <scope>NUCLEOTIDE SEQUENCE</scope>
    <source>
        <strain evidence="11">Sampled in the wild</strain>
    </source>
</reference>
<dbReference type="InterPro" id="IPR011011">
    <property type="entry name" value="Znf_FYVE_PHD"/>
</dbReference>
<dbReference type="SUPFAM" id="SSF57903">
    <property type="entry name" value="FYVE/PHD zinc finger"/>
    <property type="match status" value="1"/>
</dbReference>
<keyword evidence="6" id="KW-0862">Zinc</keyword>
<accession>A0A8K0K601</accession>
<reference evidence="11" key="1">
    <citation type="submission" date="2013-04" db="EMBL/GenBank/DDBJ databases">
        <authorList>
            <person name="Qu J."/>
            <person name="Murali S.C."/>
            <person name="Bandaranaike D."/>
            <person name="Bellair M."/>
            <person name="Blankenburg K."/>
            <person name="Chao H."/>
            <person name="Dinh H."/>
            <person name="Doddapaneni H."/>
            <person name="Downs B."/>
            <person name="Dugan-Rocha S."/>
            <person name="Elkadiri S."/>
            <person name="Gnanaolivu R.D."/>
            <person name="Hernandez B."/>
            <person name="Javaid M."/>
            <person name="Jayaseelan J.C."/>
            <person name="Lee S."/>
            <person name="Li M."/>
            <person name="Ming W."/>
            <person name="Munidasa M."/>
            <person name="Muniz J."/>
            <person name="Nguyen L."/>
            <person name="Ongeri F."/>
            <person name="Osuji N."/>
            <person name="Pu L.-L."/>
            <person name="Puazo M."/>
            <person name="Qu C."/>
            <person name="Quiroz J."/>
            <person name="Raj R."/>
            <person name="Weissenberger G."/>
            <person name="Xin Y."/>
            <person name="Zou X."/>
            <person name="Han Y."/>
            <person name="Richards S."/>
            <person name="Worley K."/>
            <person name="Muzny D."/>
            <person name="Gibbs R."/>
        </authorList>
    </citation>
    <scope>NUCLEOTIDE SEQUENCE</scope>
    <source>
        <strain evidence="11">Sampled in the wild</strain>
    </source>
</reference>
<evidence type="ECO:0000256" key="7">
    <source>
        <dbReference type="ARBA" id="ARBA00023242"/>
    </source>
</evidence>
<dbReference type="InterPro" id="IPR019786">
    <property type="entry name" value="Zinc_finger_PHD-type_CS"/>
</dbReference>
<dbReference type="GO" id="GO:0034472">
    <property type="term" value="P:snRNA 3'-end processing"/>
    <property type="evidence" value="ECO:0007669"/>
    <property type="project" value="TreeGrafter"/>
</dbReference>
<gene>
    <name evidence="11" type="ORF">J437_LFUL017938</name>
</gene>